<proteinExistence type="predicted"/>
<dbReference type="OrthoDB" id="1099184at2"/>
<dbReference type="AlphaFoldDB" id="A0A1M5HXD2"/>
<protein>
    <submittedName>
        <fullName evidence="1">Uncharacterized protein</fullName>
    </submittedName>
</protein>
<organism evidence="1 2">
    <name type="scientific">Dysgonomonas macrotermitis</name>
    <dbReference type="NCBI Taxonomy" id="1346286"/>
    <lineage>
        <taxon>Bacteria</taxon>
        <taxon>Pseudomonadati</taxon>
        <taxon>Bacteroidota</taxon>
        <taxon>Bacteroidia</taxon>
        <taxon>Bacteroidales</taxon>
        <taxon>Dysgonomonadaceae</taxon>
        <taxon>Dysgonomonas</taxon>
    </lineage>
</organism>
<name>A0A1M5HXD2_9BACT</name>
<accession>A0A1M5HXD2</accession>
<keyword evidence="2" id="KW-1185">Reference proteome</keyword>
<evidence type="ECO:0000313" key="2">
    <source>
        <dbReference type="Proteomes" id="UP000184480"/>
    </source>
</evidence>
<sequence length="200" mass="23359">MESTEYKSLPAYEKLQQIQELNFCRTERHNAAVYLNALRRNDRAIIEEYESFGDSPRQLLMNKREYEKHLLFGFTKKEFNEYGWLERPDFLEREEIPFPHRDGWAVSNYITLGRGLNGKWTYGMRYSYSTGGYGYGLNVWGKIFDSRKDCLTAALSEMMTGLNNDSSKTDKYAISVLKQAKSLFDEVTGRKAVQLTLSFF</sequence>
<dbReference type="EMBL" id="FQUC01000017">
    <property type="protein sequence ID" value="SHG20646.1"/>
    <property type="molecule type" value="Genomic_DNA"/>
</dbReference>
<evidence type="ECO:0000313" key="1">
    <source>
        <dbReference type="EMBL" id="SHG20646.1"/>
    </source>
</evidence>
<gene>
    <name evidence="1" type="ORF">SAMN05444362_11776</name>
</gene>
<dbReference type="STRING" id="1346286.SAMN05444362_11776"/>
<reference evidence="2" key="1">
    <citation type="submission" date="2016-11" db="EMBL/GenBank/DDBJ databases">
        <authorList>
            <person name="Varghese N."/>
            <person name="Submissions S."/>
        </authorList>
    </citation>
    <scope>NUCLEOTIDE SEQUENCE [LARGE SCALE GENOMIC DNA]</scope>
    <source>
        <strain evidence="2">DSM 27370</strain>
    </source>
</reference>
<dbReference type="RefSeq" id="WP_062182634.1">
    <property type="nucleotide sequence ID" value="NZ_BBXL01000018.1"/>
</dbReference>
<dbReference type="Proteomes" id="UP000184480">
    <property type="component" value="Unassembled WGS sequence"/>
</dbReference>